<dbReference type="InterPro" id="IPR031833">
    <property type="entry name" value="DUF4748"/>
</dbReference>
<dbReference type="AlphaFoldDB" id="A0A026W270"/>
<evidence type="ECO:0000313" key="3">
    <source>
        <dbReference type="Proteomes" id="UP000053097"/>
    </source>
</evidence>
<proteinExistence type="predicted"/>
<protein>
    <submittedName>
        <fullName evidence="2">Uncharacterized protein</fullName>
    </submittedName>
</protein>
<keyword evidence="1" id="KW-0472">Membrane</keyword>
<keyword evidence="3" id="KW-1185">Reference proteome</keyword>
<dbReference type="STRING" id="2015173.A0A026W270"/>
<reference evidence="2 3" key="1">
    <citation type="journal article" date="2014" name="Curr. Biol.">
        <title>The genome of the clonal raider ant Cerapachys biroi.</title>
        <authorList>
            <person name="Oxley P.R."/>
            <person name="Ji L."/>
            <person name="Fetter-Pruneda I."/>
            <person name="McKenzie S.K."/>
            <person name="Li C."/>
            <person name="Hu H."/>
            <person name="Zhang G."/>
            <person name="Kronauer D.J."/>
        </authorList>
    </citation>
    <scope>NUCLEOTIDE SEQUENCE [LARGE SCALE GENOMIC DNA]</scope>
</reference>
<evidence type="ECO:0000256" key="1">
    <source>
        <dbReference type="SAM" id="Phobius"/>
    </source>
</evidence>
<name>A0A026W270_OOCBI</name>
<dbReference type="EMBL" id="KK107474">
    <property type="protein sequence ID" value="EZA50172.1"/>
    <property type="molecule type" value="Genomic_DNA"/>
</dbReference>
<gene>
    <name evidence="2" type="ORF">X777_11235</name>
</gene>
<dbReference type="Pfam" id="PF15932">
    <property type="entry name" value="DUF4748"/>
    <property type="match status" value="1"/>
</dbReference>
<feature type="transmembrane region" description="Helical" evidence="1">
    <location>
        <begin position="6"/>
        <end position="26"/>
    </location>
</feature>
<dbReference type="OMA" id="RYESMRV"/>
<organism evidence="2 3">
    <name type="scientific">Ooceraea biroi</name>
    <name type="common">Clonal raider ant</name>
    <name type="synonym">Cerapachys biroi</name>
    <dbReference type="NCBI Taxonomy" id="2015173"/>
    <lineage>
        <taxon>Eukaryota</taxon>
        <taxon>Metazoa</taxon>
        <taxon>Ecdysozoa</taxon>
        <taxon>Arthropoda</taxon>
        <taxon>Hexapoda</taxon>
        <taxon>Insecta</taxon>
        <taxon>Pterygota</taxon>
        <taxon>Neoptera</taxon>
        <taxon>Endopterygota</taxon>
        <taxon>Hymenoptera</taxon>
        <taxon>Apocrita</taxon>
        <taxon>Aculeata</taxon>
        <taxon>Formicoidea</taxon>
        <taxon>Formicidae</taxon>
        <taxon>Dorylinae</taxon>
        <taxon>Ooceraea</taxon>
    </lineage>
</organism>
<accession>A0A026W270</accession>
<keyword evidence="1" id="KW-0812">Transmembrane</keyword>
<dbReference type="Proteomes" id="UP000053097">
    <property type="component" value="Unassembled WGS sequence"/>
</dbReference>
<evidence type="ECO:0000313" key="2">
    <source>
        <dbReference type="EMBL" id="EZA50172.1"/>
    </source>
</evidence>
<keyword evidence="1" id="KW-1133">Transmembrane helix</keyword>
<sequence length="52" mass="5869">MVLPTWAKIGIGWCVATATGLYAFALSKRSVNARRYEIMKARQRIRDANVVD</sequence>